<evidence type="ECO:0000313" key="3">
    <source>
        <dbReference type="Proteomes" id="UP000291343"/>
    </source>
</evidence>
<sequence>MTQMILCSLKLADSWSTLNSFFGNNSKHKPKSDDDSRLFKIFKQWQVCSKSILDCSLVVIQNLKSCIRKTEKPTNNISIKSTSEINPFKNIKNLQFNSDKYFFQSDPTAKENDSSSSKENARKPS</sequence>
<dbReference type="AlphaFoldDB" id="A0A482XCC8"/>
<evidence type="ECO:0000313" key="2">
    <source>
        <dbReference type="EMBL" id="RZF43343.1"/>
    </source>
</evidence>
<dbReference type="Proteomes" id="UP000291343">
    <property type="component" value="Unassembled WGS sequence"/>
</dbReference>
<feature type="region of interest" description="Disordered" evidence="1">
    <location>
        <begin position="104"/>
        <end position="125"/>
    </location>
</feature>
<dbReference type="InParanoid" id="A0A482XCC8"/>
<comment type="caution">
    <text evidence="2">The sequence shown here is derived from an EMBL/GenBank/DDBJ whole genome shotgun (WGS) entry which is preliminary data.</text>
</comment>
<name>A0A482XCC8_LAOST</name>
<accession>A0A482XCC8</accession>
<organism evidence="2 3">
    <name type="scientific">Laodelphax striatellus</name>
    <name type="common">Small brown planthopper</name>
    <name type="synonym">Delphax striatella</name>
    <dbReference type="NCBI Taxonomy" id="195883"/>
    <lineage>
        <taxon>Eukaryota</taxon>
        <taxon>Metazoa</taxon>
        <taxon>Ecdysozoa</taxon>
        <taxon>Arthropoda</taxon>
        <taxon>Hexapoda</taxon>
        <taxon>Insecta</taxon>
        <taxon>Pterygota</taxon>
        <taxon>Neoptera</taxon>
        <taxon>Paraneoptera</taxon>
        <taxon>Hemiptera</taxon>
        <taxon>Auchenorrhyncha</taxon>
        <taxon>Fulgoroidea</taxon>
        <taxon>Delphacidae</taxon>
        <taxon>Criomorphinae</taxon>
        <taxon>Laodelphax</taxon>
    </lineage>
</organism>
<reference evidence="2 3" key="1">
    <citation type="journal article" date="2017" name="Gigascience">
        <title>Genome sequence of the small brown planthopper, Laodelphax striatellus.</title>
        <authorList>
            <person name="Zhu J."/>
            <person name="Jiang F."/>
            <person name="Wang X."/>
            <person name="Yang P."/>
            <person name="Bao Y."/>
            <person name="Zhao W."/>
            <person name="Wang W."/>
            <person name="Lu H."/>
            <person name="Wang Q."/>
            <person name="Cui N."/>
            <person name="Li J."/>
            <person name="Chen X."/>
            <person name="Luo L."/>
            <person name="Yu J."/>
            <person name="Kang L."/>
            <person name="Cui F."/>
        </authorList>
    </citation>
    <scope>NUCLEOTIDE SEQUENCE [LARGE SCALE GENOMIC DNA]</scope>
    <source>
        <strain evidence="2">Lst14</strain>
    </source>
</reference>
<proteinExistence type="predicted"/>
<protein>
    <submittedName>
        <fullName evidence="2">Uncharacterized protein</fullName>
    </submittedName>
</protein>
<keyword evidence="3" id="KW-1185">Reference proteome</keyword>
<gene>
    <name evidence="2" type="ORF">LSTR_LSTR001604</name>
</gene>
<evidence type="ECO:0000256" key="1">
    <source>
        <dbReference type="SAM" id="MobiDB-lite"/>
    </source>
</evidence>
<dbReference type="EMBL" id="QKKF02012754">
    <property type="protein sequence ID" value="RZF43343.1"/>
    <property type="molecule type" value="Genomic_DNA"/>
</dbReference>